<reference evidence="1" key="1">
    <citation type="submission" date="2020-12" db="EMBL/GenBank/DDBJ databases">
        <title>Metabolic potential, ecology and presence of endohyphal bacteria is reflected in genomic diversity of Mucoromycotina.</title>
        <authorList>
            <person name="Muszewska A."/>
            <person name="Okrasinska A."/>
            <person name="Steczkiewicz K."/>
            <person name="Drgas O."/>
            <person name="Orlowska M."/>
            <person name="Perlinska-Lenart U."/>
            <person name="Aleksandrzak-Piekarczyk T."/>
            <person name="Szatraj K."/>
            <person name="Zielenkiewicz U."/>
            <person name="Pilsyk S."/>
            <person name="Malc E."/>
            <person name="Mieczkowski P."/>
            <person name="Kruszewska J.S."/>
            <person name="Biernat P."/>
            <person name="Pawlowska J."/>
        </authorList>
    </citation>
    <scope>NUCLEOTIDE SEQUENCE</scope>
    <source>
        <strain evidence="1">WA0000017839</strain>
    </source>
</reference>
<comment type="caution">
    <text evidence="1">The sequence shown here is derived from an EMBL/GenBank/DDBJ whole genome shotgun (WGS) entry which is preliminary data.</text>
</comment>
<protein>
    <submittedName>
        <fullName evidence="1">Uncharacterized protein</fullName>
    </submittedName>
</protein>
<gene>
    <name evidence="1" type="ORF">INT47_008489</name>
</gene>
<dbReference type="EMBL" id="JAEPRD010000027">
    <property type="protein sequence ID" value="KAG2207020.1"/>
    <property type="molecule type" value="Genomic_DNA"/>
</dbReference>
<accession>A0A8H7V4M7</accession>
<name>A0A8H7V4M7_9FUNG</name>
<sequence length="219" mass="24647">MPRKILHRISRIFNHKDNETNPIVKEPCIVPTTTIHNNSSLPILLQRAPSSKLLIDDYLDVSTIEYSSSYNNLHQQSLKENRQSWLTSITRLKTLKRSSHRKRKSTECWFVTQGEIEIPDQQQQGVRLEEELLGSSPLSVTSSLCSANNRHHLSSSSSSWLPIESDSASTARTSIDSQTVKSLVVTQPQLKQASCISLAENVKHILGDAIFMADQELDI</sequence>
<dbReference type="Proteomes" id="UP000603453">
    <property type="component" value="Unassembled WGS sequence"/>
</dbReference>
<dbReference type="OrthoDB" id="2281074at2759"/>
<organism evidence="1 2">
    <name type="scientific">Mucor saturninus</name>
    <dbReference type="NCBI Taxonomy" id="64648"/>
    <lineage>
        <taxon>Eukaryota</taxon>
        <taxon>Fungi</taxon>
        <taxon>Fungi incertae sedis</taxon>
        <taxon>Mucoromycota</taxon>
        <taxon>Mucoromycotina</taxon>
        <taxon>Mucoromycetes</taxon>
        <taxon>Mucorales</taxon>
        <taxon>Mucorineae</taxon>
        <taxon>Mucoraceae</taxon>
        <taxon>Mucor</taxon>
    </lineage>
</organism>
<evidence type="ECO:0000313" key="1">
    <source>
        <dbReference type="EMBL" id="KAG2207020.1"/>
    </source>
</evidence>
<keyword evidence="2" id="KW-1185">Reference proteome</keyword>
<dbReference type="AlphaFoldDB" id="A0A8H7V4M7"/>
<evidence type="ECO:0000313" key="2">
    <source>
        <dbReference type="Proteomes" id="UP000603453"/>
    </source>
</evidence>
<proteinExistence type="predicted"/>